<proteinExistence type="evidence at transcript level"/>
<keyword evidence="1" id="KW-0732">Signal</keyword>
<evidence type="ECO:0000313" key="2">
    <source>
        <dbReference type="EMBL" id="BAE79252.1"/>
    </source>
</evidence>
<protein>
    <submittedName>
        <fullName evidence="2">Keratinoxin</fullName>
    </submittedName>
</protein>
<sequence>MKGLGLAACLAALCIVTTQGVSPPFIKQTKLNVCPLGWSSCRYRSDCPSPGCCATIDPGLLKLKCCVPGNYLTVFQAKGRCPNAPIQQYRCPPNQFQQTGSRQIICPYIQIQKLCTSNEQCNRTNRGRHLACCPFYTSTGCYLGHKCQLAV</sequence>
<dbReference type="EMBL" id="AB201713">
    <property type="protein sequence ID" value="BAE79252.1"/>
    <property type="molecule type" value="mRNA"/>
</dbReference>
<evidence type="ECO:0000256" key="1">
    <source>
        <dbReference type="SAM" id="SignalP"/>
    </source>
</evidence>
<feature type="chain" id="PRO_5004211830" evidence="1">
    <location>
        <begin position="21"/>
        <end position="151"/>
    </location>
</feature>
<organism evidence="2">
    <name type="scientific">Tachypleus tridentatus</name>
    <name type="common">Japanese horseshoe crab</name>
    <dbReference type="NCBI Taxonomy" id="6853"/>
    <lineage>
        <taxon>Eukaryota</taxon>
        <taxon>Metazoa</taxon>
        <taxon>Ecdysozoa</taxon>
        <taxon>Arthropoda</taxon>
        <taxon>Chelicerata</taxon>
        <taxon>Merostomata</taxon>
        <taxon>Xiphosura</taxon>
        <taxon>Limulidae</taxon>
        <taxon>Tachypleus</taxon>
    </lineage>
</organism>
<name>Q2L6J9_TACTR</name>
<feature type="signal peptide" evidence="1">
    <location>
        <begin position="1"/>
        <end position="20"/>
    </location>
</feature>
<dbReference type="AlphaFoldDB" id="Q2L6J9"/>
<accession>Q2L6J9</accession>
<reference evidence="2" key="1">
    <citation type="journal article" date="2007" name="J. Biol. Chem.">
        <title>A cysteine-rich protein from an arthropod stabilizes clotting mesh and immobilizes bacteria at injury sites.</title>
        <authorList>
            <person name="Matsuda Y."/>
            <person name="Osaki T."/>
            <person name="Hashii T."/>
            <person name="Koshiba T."/>
            <person name="Kawabata S."/>
        </authorList>
    </citation>
    <scope>NUCLEOTIDE SEQUENCE</scope>
</reference>